<evidence type="ECO:0000259" key="19">
    <source>
        <dbReference type="PROSITE" id="PS50172"/>
    </source>
</evidence>
<name>A0A1D8NEA0_YARLL</name>
<dbReference type="InterPro" id="IPR010996">
    <property type="entry name" value="HHH_MUS81"/>
</dbReference>
<evidence type="ECO:0000256" key="12">
    <source>
        <dbReference type="ARBA" id="ARBA00022932"/>
    </source>
</evidence>
<evidence type="ECO:0000256" key="14">
    <source>
        <dbReference type="ARBA" id="ARBA00023239"/>
    </source>
</evidence>
<feature type="active site" description="Nucleophile; Schiff-base intermediate with DNA; for 5'-dRP lyase activity" evidence="17">
    <location>
        <position position="449"/>
    </location>
</feature>
<evidence type="ECO:0000313" key="21">
    <source>
        <dbReference type="EMBL" id="RDW25157.1"/>
    </source>
</evidence>
<dbReference type="EMBL" id="CP017556">
    <property type="protein sequence ID" value="AOW03966.1"/>
    <property type="molecule type" value="Genomic_DNA"/>
</dbReference>
<feature type="compositionally biased region" description="Acidic residues" evidence="18">
    <location>
        <begin position="337"/>
        <end position="354"/>
    </location>
</feature>
<dbReference type="Pfam" id="PF14791">
    <property type="entry name" value="DNA_pol_B_thumb"/>
    <property type="match status" value="1"/>
</dbReference>
<dbReference type="PANTHER" id="PTHR11276">
    <property type="entry name" value="DNA POLYMERASE TYPE-X FAMILY MEMBER"/>
    <property type="match status" value="1"/>
</dbReference>
<evidence type="ECO:0000256" key="15">
    <source>
        <dbReference type="ARBA" id="ARBA00023242"/>
    </source>
</evidence>
<dbReference type="FunFam" id="1.10.150.20:FF:000010">
    <property type="entry name" value="DNA polymerase lambda"/>
    <property type="match status" value="1"/>
</dbReference>
<dbReference type="Proteomes" id="UP000256601">
    <property type="component" value="Unassembled WGS sequence"/>
</dbReference>
<dbReference type="VEuPathDB" id="FungiDB:YALI0_D12364g"/>
<dbReference type="GO" id="GO:0006303">
    <property type="term" value="P:double-strand break repair via nonhomologous end joining"/>
    <property type="evidence" value="ECO:0007669"/>
    <property type="project" value="TreeGrafter"/>
</dbReference>
<keyword evidence="15" id="KW-0539">Nucleus</keyword>
<proteinExistence type="inferred from homology"/>
<dbReference type="InterPro" id="IPR001357">
    <property type="entry name" value="BRCT_dom"/>
</dbReference>
<dbReference type="Gene3D" id="3.30.210.10">
    <property type="entry name" value="DNA polymerase, thumb domain"/>
    <property type="match status" value="1"/>
</dbReference>
<dbReference type="PRINTS" id="PR00870">
    <property type="entry name" value="DNAPOLXBETA"/>
</dbReference>
<evidence type="ECO:0000256" key="1">
    <source>
        <dbReference type="ARBA" id="ARBA00001936"/>
    </source>
</evidence>
<keyword evidence="8" id="KW-0548">Nucleotidyltransferase</keyword>
<dbReference type="GeneID" id="2910135"/>
<reference evidence="20 22" key="1">
    <citation type="journal article" date="2016" name="PLoS ONE">
        <title>Sequence Assembly of Yarrowia lipolytica Strain W29/CLIB89 Shows Transposable Element Diversity.</title>
        <authorList>
            <person name="Magnan C."/>
            <person name="Yu J."/>
            <person name="Chang I."/>
            <person name="Jahn E."/>
            <person name="Kanomata Y."/>
            <person name="Wu J."/>
            <person name="Zeller M."/>
            <person name="Oakes M."/>
            <person name="Baldi P."/>
            <person name="Sandmeyer S."/>
        </authorList>
    </citation>
    <scope>NUCLEOTIDE SEQUENCE [LARGE SCALE GENOMIC DNA]</scope>
    <source>
        <strain evidence="20">CLIB89</strain>
        <strain evidence="22">CLIB89(W29)</strain>
    </source>
</reference>
<keyword evidence="10" id="KW-0479">Metal-binding</keyword>
<sequence length="710" mass="78905">MGPRATRNSSKNTEGAETASKDAQSQHNAASDTKQASKEVSSTATSPKVALKRQHRTAASTNSDESSSKPSTPTGSVTSTVESPRKAKKTDAVVEGEQPETTVKQEPDFESTVKIEPIEVVKTEDPGHDIKVEDRDIKTEEDTKAGGNASREEIKNEYHSTPNLPLFHAITVMFIPLSKTNKHRAELCSRHGGTVVTSYSDKVTHIIVANGVTVPQLMKTLGVDTLPASVTVVNENWFADCIEAGKIVGFGGKEVLGVPRGGDKRTAETTSDDTDAKKRRRASDAPSRSTTPPASPKSRSELRSDVSSDVIKARGKSMLEALHDVRMQDHAHAFASEWEDDGDDDADTDDDDADEPHKHKKSQPQKQGDWVDNFLCMSGPERDPVDKNPNWKTIEVLSRLLKYYEDKHDQWRAQSYRKALNVLKRQPKKITTKKEAVKLPGIGDSIGSKIQEIVETNGLKLLNVTKLDTSVKVTSLFEGIWGVGKATARKWYKEGYRTLDDIAKKATLTPNQKVGLEHYDDFQERIPRDEVTRHFMVVQKAAHEIDPEVDAHIMGSYRRGAASSGDIDMIFTKKGATLDELQPFLKELVHKLTEQGFLKCGLTGASTKWYGCSKLKDIPQWRRIDFLLVPWAEKGAAFIYFTGNVLFNRSIRLLANKKGYSLNQHGLYAGVLRGERGSKLNDGYLVEGESEHKIFEILGVPYWEPWERNV</sequence>
<feature type="domain" description="BRCT" evidence="19">
    <location>
        <begin position="162"/>
        <end position="255"/>
    </location>
</feature>
<dbReference type="FunFam" id="1.10.150.110:FF:000005">
    <property type="entry name" value="DNA polymerase POL4"/>
    <property type="match status" value="1"/>
</dbReference>
<dbReference type="InterPro" id="IPR036420">
    <property type="entry name" value="BRCT_dom_sf"/>
</dbReference>
<dbReference type="Pfam" id="PF00533">
    <property type="entry name" value="BRCT"/>
    <property type="match status" value="1"/>
</dbReference>
<dbReference type="InterPro" id="IPR002008">
    <property type="entry name" value="DNA_pol_X_beta-like"/>
</dbReference>
<feature type="compositionally biased region" description="Polar residues" evidence="18">
    <location>
        <begin position="1"/>
        <end position="46"/>
    </location>
</feature>
<dbReference type="InterPro" id="IPR029398">
    <property type="entry name" value="PolB_thumb"/>
</dbReference>
<feature type="region of interest" description="Disordered" evidence="18">
    <location>
        <begin position="1"/>
        <end position="107"/>
    </location>
</feature>
<evidence type="ECO:0000256" key="3">
    <source>
        <dbReference type="ARBA" id="ARBA00008323"/>
    </source>
</evidence>
<accession>A0A1D8NEA0</accession>
<evidence type="ECO:0000313" key="23">
    <source>
        <dbReference type="Proteomes" id="UP000256601"/>
    </source>
</evidence>
<dbReference type="EC" id="2.7.7.7" evidence="4"/>
<dbReference type="InterPro" id="IPR027421">
    <property type="entry name" value="DNA_pol_lamdba_lyase_dom_sf"/>
</dbReference>
<evidence type="ECO:0000256" key="10">
    <source>
        <dbReference type="ARBA" id="ARBA00022723"/>
    </source>
</evidence>
<dbReference type="GO" id="GO:0003677">
    <property type="term" value="F:DNA binding"/>
    <property type="evidence" value="ECO:0007669"/>
    <property type="project" value="InterPro"/>
</dbReference>
<dbReference type="SUPFAM" id="SSF52113">
    <property type="entry name" value="BRCT domain"/>
    <property type="match status" value="1"/>
</dbReference>
<dbReference type="PRINTS" id="PR00869">
    <property type="entry name" value="DNAPOLX"/>
</dbReference>
<reference evidence="21 23" key="2">
    <citation type="submission" date="2018-07" db="EMBL/GenBank/DDBJ databases">
        <title>Draft Genome Assemblies for Five Robust Yarrowia lipolytica Strains Exhibiting High Lipid Production and Pentose Sugar Utilization and Sugar Alcohol Secretion from Undetoxified Lignocellulosic Biomass Hydrolysates.</title>
        <authorList>
            <consortium name="DOE Joint Genome Institute"/>
            <person name="Walker C."/>
            <person name="Ryu S."/>
            <person name="Na H."/>
            <person name="Zane M."/>
            <person name="LaButti K."/>
            <person name="Lipzen A."/>
            <person name="Haridas S."/>
            <person name="Barry K."/>
            <person name="Grigoriev I.V."/>
            <person name="Quarterman J."/>
            <person name="Slininger P."/>
            <person name="Dien B."/>
            <person name="Trinh C.T."/>
        </authorList>
    </citation>
    <scope>NUCLEOTIDE SEQUENCE [LARGE SCALE GENOMIC DNA]</scope>
    <source>
        <strain evidence="21 23">YB392</strain>
    </source>
</reference>
<dbReference type="GO" id="GO:0005634">
    <property type="term" value="C:nucleus"/>
    <property type="evidence" value="ECO:0007669"/>
    <property type="project" value="UniProtKB-SubCell"/>
</dbReference>
<evidence type="ECO:0000256" key="18">
    <source>
        <dbReference type="SAM" id="MobiDB-lite"/>
    </source>
</evidence>
<dbReference type="KEGG" id="yli:2910135"/>
<evidence type="ECO:0000256" key="7">
    <source>
        <dbReference type="ARBA" id="ARBA00022679"/>
    </source>
</evidence>
<dbReference type="Proteomes" id="UP000182444">
    <property type="component" value="Chromosome 1D"/>
</dbReference>
<evidence type="ECO:0000256" key="16">
    <source>
        <dbReference type="ARBA" id="ARBA00049244"/>
    </source>
</evidence>
<dbReference type="OMA" id="KWHGASA"/>
<evidence type="ECO:0000256" key="11">
    <source>
        <dbReference type="ARBA" id="ARBA00022763"/>
    </source>
</evidence>
<keyword evidence="7" id="KW-0808">Transferase</keyword>
<dbReference type="InterPro" id="IPR018944">
    <property type="entry name" value="DNA_pol_lambd_fingers_domain"/>
</dbReference>
<dbReference type="InterPro" id="IPR002054">
    <property type="entry name" value="DNA-dir_DNA_pol_X"/>
</dbReference>
<dbReference type="GO" id="GO:0003887">
    <property type="term" value="F:DNA-directed DNA polymerase activity"/>
    <property type="evidence" value="ECO:0007669"/>
    <property type="project" value="UniProtKB-KW"/>
</dbReference>
<evidence type="ECO:0000256" key="13">
    <source>
        <dbReference type="ARBA" id="ARBA00023204"/>
    </source>
</evidence>
<keyword evidence="12" id="KW-0239">DNA-directed DNA polymerase</keyword>
<keyword evidence="6" id="KW-0237">DNA synthesis</keyword>
<dbReference type="Gene3D" id="1.10.150.20">
    <property type="entry name" value="5' to 3' exonuclease, C-terminal subdomain"/>
    <property type="match status" value="1"/>
</dbReference>
<dbReference type="eggNOG" id="KOG2534">
    <property type="taxonomic scope" value="Eukaryota"/>
</dbReference>
<dbReference type="EMBL" id="KZ859010">
    <property type="protein sequence ID" value="RDW25157.1"/>
    <property type="molecule type" value="Genomic_DNA"/>
</dbReference>
<dbReference type="Gene3D" id="3.30.460.10">
    <property type="entry name" value="Beta Polymerase, domain 2"/>
    <property type="match status" value="1"/>
</dbReference>
<comment type="similarity">
    <text evidence="3">Belongs to the DNA polymerase type-X family.</text>
</comment>
<comment type="cofactor">
    <cofactor evidence="1">
        <name>Mn(2+)</name>
        <dbReference type="ChEBI" id="CHEBI:29035"/>
    </cofactor>
</comment>
<dbReference type="InterPro" id="IPR043519">
    <property type="entry name" value="NT_sf"/>
</dbReference>
<evidence type="ECO:0000256" key="8">
    <source>
        <dbReference type="ARBA" id="ARBA00022695"/>
    </source>
</evidence>
<dbReference type="AlphaFoldDB" id="A0A1D8NEA0"/>
<evidence type="ECO:0000256" key="6">
    <source>
        <dbReference type="ARBA" id="ARBA00022634"/>
    </source>
</evidence>
<keyword evidence="11" id="KW-0227">DNA damage</keyword>
<dbReference type="GO" id="GO:0016829">
    <property type="term" value="F:lyase activity"/>
    <property type="evidence" value="ECO:0007669"/>
    <property type="project" value="UniProtKB-KW"/>
</dbReference>
<dbReference type="FunFam" id="3.30.210.10:FF:000001">
    <property type="entry name" value="DNA polymerase lambda"/>
    <property type="match status" value="1"/>
</dbReference>
<evidence type="ECO:0000256" key="5">
    <source>
        <dbReference type="ARBA" id="ARBA00016513"/>
    </source>
</evidence>
<evidence type="ECO:0000313" key="22">
    <source>
        <dbReference type="Proteomes" id="UP000182444"/>
    </source>
</evidence>
<dbReference type="InterPro" id="IPR037160">
    <property type="entry name" value="DNA_Pol_thumb_sf"/>
</dbReference>
<dbReference type="SUPFAM" id="SSF47802">
    <property type="entry name" value="DNA polymerase beta, N-terminal domain-like"/>
    <property type="match status" value="1"/>
</dbReference>
<dbReference type="SUPFAM" id="SSF81301">
    <property type="entry name" value="Nucleotidyltransferase"/>
    <property type="match status" value="1"/>
</dbReference>
<evidence type="ECO:0000256" key="17">
    <source>
        <dbReference type="PIRSR" id="PIRSR622312-50"/>
    </source>
</evidence>
<dbReference type="Pfam" id="PF14716">
    <property type="entry name" value="HHH_8"/>
    <property type="match status" value="1"/>
</dbReference>
<comment type="catalytic activity">
    <reaction evidence="16">
        <text>DNA(n) + a 2'-deoxyribonucleoside 5'-triphosphate = DNA(n+1) + diphosphate</text>
        <dbReference type="Rhea" id="RHEA:22508"/>
        <dbReference type="Rhea" id="RHEA-COMP:17339"/>
        <dbReference type="Rhea" id="RHEA-COMP:17340"/>
        <dbReference type="ChEBI" id="CHEBI:33019"/>
        <dbReference type="ChEBI" id="CHEBI:61560"/>
        <dbReference type="ChEBI" id="CHEBI:173112"/>
        <dbReference type="EC" id="2.7.7.7"/>
    </reaction>
</comment>
<feature type="region of interest" description="Disordered" evidence="18">
    <location>
        <begin position="253"/>
        <end position="308"/>
    </location>
</feature>
<keyword evidence="9" id="KW-0235">DNA replication</keyword>
<gene>
    <name evidence="21" type="ORF">B0I71DRAFT_133070</name>
    <name evidence="20" type="ORF">YALI1_D15367g</name>
</gene>
<dbReference type="Pfam" id="PF10391">
    <property type="entry name" value="DNA_pol_lambd_f"/>
    <property type="match status" value="1"/>
</dbReference>
<organism evidence="20 22">
    <name type="scientific">Yarrowia lipolytica</name>
    <name type="common">Candida lipolytica</name>
    <dbReference type="NCBI Taxonomy" id="4952"/>
    <lineage>
        <taxon>Eukaryota</taxon>
        <taxon>Fungi</taxon>
        <taxon>Dikarya</taxon>
        <taxon>Ascomycota</taxon>
        <taxon>Saccharomycotina</taxon>
        <taxon>Dipodascomycetes</taxon>
        <taxon>Dipodascales</taxon>
        <taxon>Dipodascales incertae sedis</taxon>
        <taxon>Yarrowia</taxon>
    </lineage>
</organism>
<dbReference type="Gene3D" id="3.40.50.10190">
    <property type="entry name" value="BRCT domain"/>
    <property type="match status" value="1"/>
</dbReference>
<dbReference type="VEuPathDB" id="FungiDB:YALI1_D15367g"/>
<keyword evidence="13" id="KW-0234">DNA repair</keyword>
<evidence type="ECO:0000313" key="20">
    <source>
        <dbReference type="EMBL" id="AOW03966.1"/>
    </source>
</evidence>
<dbReference type="GO" id="GO:0046872">
    <property type="term" value="F:metal ion binding"/>
    <property type="evidence" value="ECO:0007669"/>
    <property type="project" value="UniProtKB-KW"/>
</dbReference>
<protein>
    <recommendedName>
        <fullName evidence="5">DNA polymerase lambda</fullName>
        <ecNumber evidence="4">2.7.7.7</ecNumber>
    </recommendedName>
</protein>
<dbReference type="Pfam" id="PF14792">
    <property type="entry name" value="DNA_pol_B_palm"/>
    <property type="match status" value="1"/>
</dbReference>
<keyword evidence="14" id="KW-0456">Lyase</keyword>
<dbReference type="SUPFAM" id="SSF81585">
    <property type="entry name" value="PsbU/PolX domain-like"/>
    <property type="match status" value="1"/>
</dbReference>
<dbReference type="InterPro" id="IPR028207">
    <property type="entry name" value="DNA_pol_B_palm_palm"/>
</dbReference>
<evidence type="ECO:0000256" key="9">
    <source>
        <dbReference type="ARBA" id="ARBA00022705"/>
    </source>
</evidence>
<dbReference type="PROSITE" id="PS50172">
    <property type="entry name" value="BRCT"/>
    <property type="match status" value="1"/>
</dbReference>
<dbReference type="SMART" id="SM00483">
    <property type="entry name" value="POLXc"/>
    <property type="match status" value="1"/>
</dbReference>
<dbReference type="InterPro" id="IPR022312">
    <property type="entry name" value="DNA_pol_X"/>
</dbReference>
<feature type="compositionally biased region" description="Low complexity" evidence="18">
    <location>
        <begin position="68"/>
        <end position="82"/>
    </location>
</feature>
<comment type="subcellular location">
    <subcellularLocation>
        <location evidence="2">Nucleus</location>
    </subcellularLocation>
</comment>
<dbReference type="CDD" id="cd00141">
    <property type="entry name" value="NT_POLXc"/>
    <property type="match status" value="1"/>
</dbReference>
<feature type="compositionally biased region" description="Basic and acidic residues" evidence="18">
    <location>
        <begin position="83"/>
        <end position="92"/>
    </location>
</feature>
<dbReference type="Gene3D" id="1.10.150.110">
    <property type="entry name" value="DNA polymerase beta, N-terminal domain-like"/>
    <property type="match status" value="1"/>
</dbReference>
<dbReference type="PANTHER" id="PTHR11276:SF28">
    <property type="entry name" value="DNA POLYMERASE LAMBDA"/>
    <property type="match status" value="1"/>
</dbReference>
<evidence type="ECO:0000256" key="2">
    <source>
        <dbReference type="ARBA" id="ARBA00004123"/>
    </source>
</evidence>
<feature type="region of interest" description="Disordered" evidence="18">
    <location>
        <begin position="336"/>
        <end position="371"/>
    </location>
</feature>
<evidence type="ECO:0000256" key="4">
    <source>
        <dbReference type="ARBA" id="ARBA00012417"/>
    </source>
</evidence>